<organism evidence="1 2">
    <name type="scientific">Xylaria curta</name>
    <dbReference type="NCBI Taxonomy" id="42375"/>
    <lineage>
        <taxon>Eukaryota</taxon>
        <taxon>Fungi</taxon>
        <taxon>Dikarya</taxon>
        <taxon>Ascomycota</taxon>
        <taxon>Pezizomycotina</taxon>
        <taxon>Sordariomycetes</taxon>
        <taxon>Xylariomycetidae</taxon>
        <taxon>Xylariales</taxon>
        <taxon>Xylariaceae</taxon>
        <taxon>Xylaria</taxon>
    </lineage>
</organism>
<name>A0ACC1MY20_9PEZI</name>
<evidence type="ECO:0000313" key="2">
    <source>
        <dbReference type="Proteomes" id="UP001143856"/>
    </source>
</evidence>
<dbReference type="Proteomes" id="UP001143856">
    <property type="component" value="Unassembled WGS sequence"/>
</dbReference>
<proteinExistence type="predicted"/>
<comment type="caution">
    <text evidence="1">The sequence shown here is derived from an EMBL/GenBank/DDBJ whole genome shotgun (WGS) entry which is preliminary data.</text>
</comment>
<protein>
    <submittedName>
        <fullName evidence="1">Uncharacterized protein</fullName>
    </submittedName>
</protein>
<accession>A0ACC1MY20</accession>
<gene>
    <name evidence="1" type="ORF">NUW58_g9295</name>
</gene>
<evidence type="ECO:0000313" key="1">
    <source>
        <dbReference type="EMBL" id="KAJ2971907.1"/>
    </source>
</evidence>
<sequence length="312" mass="34013">MHYAIRGGDTMGYVAETQENTVLSDLDKKTLLSRYPKRREVKGAGYEKASTELVSIPEEEKRVKKRREEEHAQRGIVTKLVTSEHSSTAAVMSATLHPTVLALTDAFWHYINSNTVGKINNVQQPKFGISEDQKVSVPLVQVQCQATSLGAALNSNDTLTFETGAMVYDLSKSEPNAYSGATWNVPEKAWKFSRPQPWNTTNITWVNPSDVNGAQGEKLPSSLAAVVTVPAVWSNDGANGTTGFSQGSVVLPCVVDARWATTDVSFDIKEHTLKTSLTDWLDTANLTGGDLKGALSKWDISEPIAISPEWAS</sequence>
<reference evidence="1" key="1">
    <citation type="submission" date="2022-10" db="EMBL/GenBank/DDBJ databases">
        <title>Genome Sequence of Xylaria curta.</title>
        <authorList>
            <person name="Buettner E."/>
        </authorList>
    </citation>
    <scope>NUCLEOTIDE SEQUENCE</scope>
    <source>
        <strain evidence="1">Babe10</strain>
    </source>
</reference>
<dbReference type="EMBL" id="JAPDGR010003274">
    <property type="protein sequence ID" value="KAJ2971907.1"/>
    <property type="molecule type" value="Genomic_DNA"/>
</dbReference>
<keyword evidence="2" id="KW-1185">Reference proteome</keyword>